<accession>A0A8J4E758</accession>
<protein>
    <submittedName>
        <fullName evidence="1">Uncharacterized protein</fullName>
    </submittedName>
</protein>
<name>A0A8J4E758_9ACTN</name>
<sequence>MESGLDAGFAVAAIGCDGARDAVGALVDAADSRFQLGCVGRVAFFDGVVEDGAVGVVDDLGL</sequence>
<comment type="caution">
    <text evidence="1">The sequence shown here is derived from an EMBL/GenBank/DDBJ whole genome shotgun (WGS) entry which is preliminary data.</text>
</comment>
<dbReference type="AlphaFoldDB" id="A0A8J4E758"/>
<evidence type="ECO:0000313" key="2">
    <source>
        <dbReference type="Proteomes" id="UP000612585"/>
    </source>
</evidence>
<evidence type="ECO:0000313" key="1">
    <source>
        <dbReference type="EMBL" id="GIJ64780.1"/>
    </source>
</evidence>
<gene>
    <name evidence="1" type="ORF">Vau01_122960</name>
</gene>
<dbReference type="EMBL" id="BOPG01000129">
    <property type="protein sequence ID" value="GIJ64780.1"/>
    <property type="molecule type" value="Genomic_DNA"/>
</dbReference>
<keyword evidence="2" id="KW-1185">Reference proteome</keyword>
<organism evidence="1 2">
    <name type="scientific">Virgisporangium aurantiacum</name>
    <dbReference type="NCBI Taxonomy" id="175570"/>
    <lineage>
        <taxon>Bacteria</taxon>
        <taxon>Bacillati</taxon>
        <taxon>Actinomycetota</taxon>
        <taxon>Actinomycetes</taxon>
        <taxon>Micromonosporales</taxon>
        <taxon>Micromonosporaceae</taxon>
        <taxon>Virgisporangium</taxon>
    </lineage>
</organism>
<proteinExistence type="predicted"/>
<dbReference type="Proteomes" id="UP000612585">
    <property type="component" value="Unassembled WGS sequence"/>
</dbReference>
<reference evidence="1" key="1">
    <citation type="submission" date="2021-01" db="EMBL/GenBank/DDBJ databases">
        <title>Whole genome shotgun sequence of Virgisporangium aurantiacum NBRC 16421.</title>
        <authorList>
            <person name="Komaki H."/>
            <person name="Tamura T."/>
        </authorList>
    </citation>
    <scope>NUCLEOTIDE SEQUENCE</scope>
    <source>
        <strain evidence="1">NBRC 16421</strain>
    </source>
</reference>